<accession>A0A916ZUG4</accession>
<reference evidence="2" key="2">
    <citation type="submission" date="2020-09" db="EMBL/GenBank/DDBJ databases">
        <authorList>
            <person name="Sun Q."/>
            <person name="Zhou Y."/>
        </authorList>
    </citation>
    <scope>NUCLEOTIDE SEQUENCE</scope>
    <source>
        <strain evidence="2">CGMCC 1.15367</strain>
    </source>
</reference>
<sequence>MQRLDAFADAADPRRTTGKAHRHVGAERERGLGERGREPRTGLADEAEEGGGIGRAAADAGGDRQTLVENEMKGRKLGVLTGRDAAGERQGFRQDVRAAIRQARRQRGGKGAGQVESVLCG</sequence>
<dbReference type="AlphaFoldDB" id="A0A916ZUG4"/>
<reference evidence="2" key="1">
    <citation type="journal article" date="2014" name="Int. J. Syst. Evol. Microbiol.">
        <title>Complete genome sequence of Corynebacterium casei LMG S-19264T (=DSM 44701T), isolated from a smear-ripened cheese.</title>
        <authorList>
            <consortium name="US DOE Joint Genome Institute (JGI-PGF)"/>
            <person name="Walter F."/>
            <person name="Albersmeier A."/>
            <person name="Kalinowski J."/>
            <person name="Ruckert C."/>
        </authorList>
    </citation>
    <scope>NUCLEOTIDE SEQUENCE</scope>
    <source>
        <strain evidence="2">CGMCC 1.15367</strain>
    </source>
</reference>
<evidence type="ECO:0000256" key="1">
    <source>
        <dbReference type="SAM" id="MobiDB-lite"/>
    </source>
</evidence>
<dbReference type="EMBL" id="BMIQ01000006">
    <property type="protein sequence ID" value="GGE14716.1"/>
    <property type="molecule type" value="Genomic_DNA"/>
</dbReference>
<organism evidence="2 3">
    <name type="scientific">Aureimonas endophytica</name>
    <dbReference type="NCBI Taxonomy" id="2027858"/>
    <lineage>
        <taxon>Bacteria</taxon>
        <taxon>Pseudomonadati</taxon>
        <taxon>Pseudomonadota</taxon>
        <taxon>Alphaproteobacteria</taxon>
        <taxon>Hyphomicrobiales</taxon>
        <taxon>Aurantimonadaceae</taxon>
        <taxon>Aureimonas</taxon>
    </lineage>
</organism>
<protein>
    <submittedName>
        <fullName evidence="2">Uncharacterized protein</fullName>
    </submittedName>
</protein>
<name>A0A916ZUG4_9HYPH</name>
<comment type="caution">
    <text evidence="2">The sequence shown here is derived from an EMBL/GenBank/DDBJ whole genome shotgun (WGS) entry which is preliminary data.</text>
</comment>
<keyword evidence="3" id="KW-1185">Reference proteome</keyword>
<gene>
    <name evidence="2" type="ORF">GCM10011390_37300</name>
</gene>
<dbReference type="Proteomes" id="UP000644699">
    <property type="component" value="Unassembled WGS sequence"/>
</dbReference>
<feature type="compositionally biased region" description="Basic and acidic residues" evidence="1">
    <location>
        <begin position="24"/>
        <end position="40"/>
    </location>
</feature>
<proteinExistence type="predicted"/>
<evidence type="ECO:0000313" key="2">
    <source>
        <dbReference type="EMBL" id="GGE14716.1"/>
    </source>
</evidence>
<evidence type="ECO:0000313" key="3">
    <source>
        <dbReference type="Proteomes" id="UP000644699"/>
    </source>
</evidence>
<feature type="region of interest" description="Disordered" evidence="1">
    <location>
        <begin position="1"/>
        <end position="67"/>
    </location>
</feature>